<dbReference type="PANTHER" id="PTHR31956:SF1">
    <property type="entry name" value="NON-SPECIFIC PHOSPHOLIPASE C1"/>
    <property type="match status" value="1"/>
</dbReference>
<feature type="region of interest" description="Disordered" evidence="8">
    <location>
        <begin position="691"/>
        <end position="711"/>
    </location>
</feature>
<evidence type="ECO:0000256" key="4">
    <source>
        <dbReference type="ARBA" id="ARBA00022512"/>
    </source>
</evidence>
<dbReference type="Proteomes" id="UP000199137">
    <property type="component" value="Unassembled WGS sequence"/>
</dbReference>
<dbReference type="InterPro" id="IPR008475">
    <property type="entry name" value="PLipase_C_C"/>
</dbReference>
<evidence type="ECO:0000313" key="11">
    <source>
        <dbReference type="Proteomes" id="UP000199137"/>
    </source>
</evidence>
<dbReference type="RefSeq" id="WP_093576103.1">
    <property type="nucleotide sequence ID" value="NZ_FOWC01000013.1"/>
</dbReference>
<reference evidence="11" key="1">
    <citation type="submission" date="2016-10" db="EMBL/GenBank/DDBJ databases">
        <authorList>
            <person name="Varghese N."/>
            <person name="Submissions S."/>
        </authorList>
    </citation>
    <scope>NUCLEOTIDE SEQUENCE [LARGE SCALE GENOMIC DNA]</scope>
    <source>
        <strain evidence="11">DSM 44637</strain>
    </source>
</reference>
<dbReference type="PROSITE" id="PS51318">
    <property type="entry name" value="TAT"/>
    <property type="match status" value="1"/>
</dbReference>
<dbReference type="EMBL" id="FOWC01000013">
    <property type="protein sequence ID" value="SFQ47745.1"/>
    <property type="molecule type" value="Genomic_DNA"/>
</dbReference>
<sequence length="711" mass="77036">MAGTSRRNFLGMAGASLAGAAAGGLLPGSIGKALAVEPARRSGTIEDVEHVVVLMQENRSFDHYFGTMRGVRGYGDPRPHLLPGGRPVFYQPPAKVRTSAYHSRGLPDDAEYVLPFPLDALRTSEHIAGTHHGWGSGEPLWNGGRYDGWVNEKQDVFTMTYQQRSELPYHYALAEAFTICDAYHCSVPADTAPNRILLWSGTIDTQNRLGSKKNGPGLGERPGTNGYSWTTYPERLQQAGVSWKLYQGGSGIPGEPTDNYTDNSLEFFAQYHPQEGASGPLVEQGVSTHTLKEFRADVQAGKLPQVTWIVPPYKYSEHAAASASDGAYYLNLVLDALVSNPEVWSKTVFFINYDENDGLFDHVVPPMPPLLNQAGTDGLVSGSLAASLPDETLDFDKLPKGTGGAPTGVALTGKHPAGLGSRVPMLVVSPWSRGGWVCSETFDHTSVLRFLEARFGVAEPNISAWRRSVCGDLTSAFDFSRPQAKPVVTPTPAPLPSKNQPFSVKLPQTMPKQEPGVRPARALPYRFTTALAGKRDGRSVSVRFTNDGTAGAYFYVYAHGDSPRRYTVAAHDTISDIWEGAPGADEHGNYDLRVTGANGYLAQFTGTTADATEPEVSVSTNNYGAPLLTLTVTNPGRQRRKLKLRNDYSRGTARTIVLGPGETRRAPCETASAFGWFDISVTDPASPGYLRRFAGHNETGRPSFSDPGPRR</sequence>
<dbReference type="NCBIfam" id="TIGR03396">
    <property type="entry name" value="PC_PLC"/>
    <property type="match status" value="1"/>
</dbReference>
<dbReference type="InterPro" id="IPR017850">
    <property type="entry name" value="Alkaline_phosphatase_core_sf"/>
</dbReference>
<dbReference type="PANTHER" id="PTHR31956">
    <property type="entry name" value="NON-SPECIFIC PHOSPHOLIPASE C4-RELATED"/>
    <property type="match status" value="1"/>
</dbReference>
<dbReference type="InterPro" id="IPR006311">
    <property type="entry name" value="TAT_signal"/>
</dbReference>
<comment type="catalytic activity">
    <reaction evidence="7">
        <text>a 1,2-diacyl-sn-glycero-3-phosphocholine + H2O = phosphocholine + a 1,2-diacyl-sn-glycerol + H(+)</text>
        <dbReference type="Rhea" id="RHEA:10604"/>
        <dbReference type="ChEBI" id="CHEBI:15377"/>
        <dbReference type="ChEBI" id="CHEBI:15378"/>
        <dbReference type="ChEBI" id="CHEBI:17815"/>
        <dbReference type="ChEBI" id="CHEBI:57643"/>
        <dbReference type="ChEBI" id="CHEBI:295975"/>
        <dbReference type="EC" id="3.1.4.3"/>
    </reaction>
    <physiologicalReaction direction="left-to-right" evidence="7">
        <dbReference type="Rhea" id="RHEA:10605"/>
    </physiologicalReaction>
</comment>
<dbReference type="EC" id="3.1.4.3" evidence="3"/>
<keyword evidence="4" id="KW-0134">Cell wall</keyword>
<dbReference type="OrthoDB" id="4181857at2"/>
<keyword evidence="6" id="KW-0843">Virulence</keyword>
<evidence type="ECO:0000256" key="6">
    <source>
        <dbReference type="ARBA" id="ARBA00023026"/>
    </source>
</evidence>
<evidence type="ECO:0000256" key="8">
    <source>
        <dbReference type="SAM" id="MobiDB-lite"/>
    </source>
</evidence>
<name>A0A1I5YUM6_9PSEU</name>
<keyword evidence="5" id="KW-0378">Hydrolase</keyword>
<dbReference type="SUPFAM" id="SSF53649">
    <property type="entry name" value="Alkaline phosphatase-like"/>
    <property type="match status" value="1"/>
</dbReference>
<dbReference type="Pfam" id="PF04185">
    <property type="entry name" value="Phosphoesterase"/>
    <property type="match status" value="1"/>
</dbReference>
<evidence type="ECO:0000256" key="7">
    <source>
        <dbReference type="ARBA" id="ARBA00048421"/>
    </source>
</evidence>
<evidence type="ECO:0000256" key="2">
    <source>
        <dbReference type="ARBA" id="ARBA00009717"/>
    </source>
</evidence>
<evidence type="ECO:0000256" key="1">
    <source>
        <dbReference type="ARBA" id="ARBA00004191"/>
    </source>
</evidence>
<dbReference type="GO" id="GO:0034480">
    <property type="term" value="F:phosphatidylcholine phospholipase C activity"/>
    <property type="evidence" value="ECO:0007669"/>
    <property type="project" value="UniProtKB-EC"/>
</dbReference>
<dbReference type="InterPro" id="IPR007312">
    <property type="entry name" value="Phosphoesterase"/>
</dbReference>
<organism evidence="10 11">
    <name type="scientific">Amycolatopsis rubida</name>
    <dbReference type="NCBI Taxonomy" id="112413"/>
    <lineage>
        <taxon>Bacteria</taxon>
        <taxon>Bacillati</taxon>
        <taxon>Actinomycetota</taxon>
        <taxon>Actinomycetes</taxon>
        <taxon>Pseudonocardiales</taxon>
        <taxon>Pseudonocardiaceae</taxon>
        <taxon>Amycolatopsis</taxon>
    </lineage>
</organism>
<dbReference type="NCBIfam" id="TIGR01409">
    <property type="entry name" value="TAT_signal_seq"/>
    <property type="match status" value="1"/>
</dbReference>
<dbReference type="STRING" id="112413.SAMN05421854_11328"/>
<evidence type="ECO:0000259" key="9">
    <source>
        <dbReference type="Pfam" id="PF05506"/>
    </source>
</evidence>
<feature type="domain" description="Bacterial phospholipase C C-terminal" evidence="9">
    <location>
        <begin position="627"/>
        <end position="696"/>
    </location>
</feature>
<evidence type="ECO:0000256" key="3">
    <source>
        <dbReference type="ARBA" id="ARBA00012018"/>
    </source>
</evidence>
<keyword evidence="4" id="KW-0964">Secreted</keyword>
<dbReference type="CDD" id="cd16014">
    <property type="entry name" value="PLC"/>
    <property type="match status" value="1"/>
</dbReference>
<dbReference type="Gene3D" id="3.40.720.10">
    <property type="entry name" value="Alkaline Phosphatase, subunit A"/>
    <property type="match status" value="1"/>
</dbReference>
<evidence type="ECO:0000256" key="5">
    <source>
        <dbReference type="ARBA" id="ARBA00022801"/>
    </source>
</evidence>
<accession>A0A1I5YUM6</accession>
<gene>
    <name evidence="10" type="ORF">SAMN05421854_11328</name>
</gene>
<feature type="domain" description="Bacterial phospholipase C C-terminal" evidence="9">
    <location>
        <begin position="519"/>
        <end position="606"/>
    </location>
</feature>
<dbReference type="AlphaFoldDB" id="A0A1I5YUM6"/>
<protein>
    <recommendedName>
        <fullName evidence="3">phospholipase C</fullName>
        <ecNumber evidence="3">3.1.4.3</ecNumber>
    </recommendedName>
</protein>
<evidence type="ECO:0000313" key="10">
    <source>
        <dbReference type="EMBL" id="SFQ47745.1"/>
    </source>
</evidence>
<comment type="subcellular location">
    <subcellularLocation>
        <location evidence="1">Secreted</location>
        <location evidence="1">Cell wall</location>
    </subcellularLocation>
</comment>
<dbReference type="GO" id="GO:0016042">
    <property type="term" value="P:lipid catabolic process"/>
    <property type="evidence" value="ECO:0007669"/>
    <property type="project" value="InterPro"/>
</dbReference>
<dbReference type="InterPro" id="IPR017767">
    <property type="entry name" value="PC-PLC"/>
</dbReference>
<dbReference type="InterPro" id="IPR019546">
    <property type="entry name" value="TAT_signal_bac_arc"/>
</dbReference>
<comment type="similarity">
    <text evidence="2">Belongs to the bacterial phospholipase C family.</text>
</comment>
<dbReference type="Pfam" id="PF05506">
    <property type="entry name" value="PLipase_C_C"/>
    <property type="match status" value="2"/>
</dbReference>
<proteinExistence type="inferred from homology"/>